<keyword evidence="1" id="KW-0418">Kinase</keyword>
<dbReference type="Gene3D" id="1.25.40.10">
    <property type="entry name" value="Tetratricopeptide repeat domain"/>
    <property type="match status" value="1"/>
</dbReference>
<dbReference type="Pfam" id="PF08238">
    <property type="entry name" value="Sel1"/>
    <property type="match status" value="2"/>
</dbReference>
<organism evidence="1 2">
    <name type="scientific">Gigaspora margarita</name>
    <dbReference type="NCBI Taxonomy" id="4874"/>
    <lineage>
        <taxon>Eukaryota</taxon>
        <taxon>Fungi</taxon>
        <taxon>Fungi incertae sedis</taxon>
        <taxon>Mucoromycota</taxon>
        <taxon>Glomeromycotina</taxon>
        <taxon>Glomeromycetes</taxon>
        <taxon>Diversisporales</taxon>
        <taxon>Gigasporaceae</taxon>
        <taxon>Gigaspora</taxon>
    </lineage>
</organism>
<protein>
    <submittedName>
        <fullName evidence="1">Calmodulin-dependent protein kinase</fullName>
    </submittedName>
</protein>
<dbReference type="InterPro" id="IPR011990">
    <property type="entry name" value="TPR-like_helical_dom_sf"/>
</dbReference>
<keyword evidence="1" id="KW-0808">Transferase</keyword>
<dbReference type="InterPro" id="IPR052945">
    <property type="entry name" value="Mitotic_Regulator"/>
</dbReference>
<dbReference type="GO" id="GO:0016301">
    <property type="term" value="F:kinase activity"/>
    <property type="evidence" value="ECO:0007669"/>
    <property type="project" value="UniProtKB-KW"/>
</dbReference>
<dbReference type="AlphaFoldDB" id="A0A8H4AT08"/>
<accession>A0A8H4AT08</accession>
<reference evidence="1 2" key="1">
    <citation type="journal article" date="2019" name="Environ. Microbiol.">
        <title>At the nexus of three kingdoms: the genome of the mycorrhizal fungus Gigaspora margarita provides insights into plant, endobacterial and fungal interactions.</title>
        <authorList>
            <person name="Venice F."/>
            <person name="Ghignone S."/>
            <person name="Salvioli di Fossalunga A."/>
            <person name="Amselem J."/>
            <person name="Novero M."/>
            <person name="Xianan X."/>
            <person name="Sedzielewska Toro K."/>
            <person name="Morin E."/>
            <person name="Lipzen A."/>
            <person name="Grigoriev I.V."/>
            <person name="Henrissat B."/>
            <person name="Martin F.M."/>
            <person name="Bonfante P."/>
        </authorList>
    </citation>
    <scope>NUCLEOTIDE SEQUENCE [LARGE SCALE GENOMIC DNA]</scope>
    <source>
        <strain evidence="1 2">BEG34</strain>
    </source>
</reference>
<dbReference type="OrthoDB" id="2384430at2759"/>
<proteinExistence type="predicted"/>
<dbReference type="InterPro" id="IPR006597">
    <property type="entry name" value="Sel1-like"/>
</dbReference>
<dbReference type="SMART" id="SM00671">
    <property type="entry name" value="SEL1"/>
    <property type="match status" value="2"/>
</dbReference>
<evidence type="ECO:0000313" key="1">
    <source>
        <dbReference type="EMBL" id="KAF0529897.1"/>
    </source>
</evidence>
<gene>
    <name evidence="1" type="ORF">F8M41_012579</name>
</gene>
<dbReference type="SUPFAM" id="SSF81901">
    <property type="entry name" value="HCP-like"/>
    <property type="match status" value="1"/>
</dbReference>
<dbReference type="EMBL" id="WTPW01000256">
    <property type="protein sequence ID" value="KAF0529897.1"/>
    <property type="molecule type" value="Genomic_DNA"/>
</dbReference>
<dbReference type="Proteomes" id="UP000439903">
    <property type="component" value="Unassembled WGS sequence"/>
</dbReference>
<comment type="caution">
    <text evidence="1">The sequence shown here is derived from an EMBL/GenBank/DDBJ whole genome shotgun (WGS) entry which is preliminary data.</text>
</comment>
<dbReference type="PANTHER" id="PTHR43628">
    <property type="entry name" value="ACTIVATOR OF C KINASE PROTEIN 1-RELATED"/>
    <property type="match status" value="1"/>
</dbReference>
<sequence length="82" mass="9084">MNQTGPSELFSLGYNYQNGIGVEKDEHKAFFYYQKSADMGDAQGTRGVGYCYQNGIGVEKDEHKAFIYYQKAAEMGHANGTG</sequence>
<evidence type="ECO:0000313" key="2">
    <source>
        <dbReference type="Proteomes" id="UP000439903"/>
    </source>
</evidence>
<keyword evidence="2" id="KW-1185">Reference proteome</keyword>
<name>A0A8H4AT08_GIGMA</name>
<dbReference type="PANTHER" id="PTHR43628:SF1">
    <property type="entry name" value="CHITIN SYNTHASE REGULATORY FACTOR 2-RELATED"/>
    <property type="match status" value="1"/>
</dbReference>